<comment type="caution">
    <text evidence="1">The sequence shown here is derived from an EMBL/GenBank/DDBJ whole genome shotgun (WGS) entry which is preliminary data.</text>
</comment>
<name>A0A7Z9BX44_9CYAN</name>
<keyword evidence="2" id="KW-1185">Reference proteome</keyword>
<proteinExistence type="predicted"/>
<dbReference type="RefSeq" id="WP_083625883.1">
    <property type="nucleotide sequence ID" value="NZ_LR734882.1"/>
</dbReference>
<dbReference type="OrthoDB" id="454880at2"/>
<sequence length="213" mass="24802">MTGLDEQLRQLIAETCKHAPTSVERRKGFTQIIRLIQKSRKLWQESTLDYEDAWQHTMTFLYLNLCEATTAAQYDPARASVITWLNVYLKGRLKDYYLKQQKQQNRSISIDIPLCENINLIDTLEAPPDIPPMLEEVRHWAQTDVTGELRNSHVRGRPDITCQLLILSRLPPETNWEQLAHELGVAVSTLSSFYERNCRKLLRNFARSQGYIE</sequence>
<evidence type="ECO:0000313" key="1">
    <source>
        <dbReference type="EMBL" id="VXD24370.1"/>
    </source>
</evidence>
<dbReference type="EMBL" id="CZCU02000159">
    <property type="protein sequence ID" value="VXD24370.1"/>
    <property type="molecule type" value="Genomic_DNA"/>
</dbReference>
<reference evidence="1" key="1">
    <citation type="submission" date="2019-10" db="EMBL/GenBank/DDBJ databases">
        <authorList>
            <consortium name="Genoscope - CEA"/>
            <person name="William W."/>
        </authorList>
    </citation>
    <scope>NUCLEOTIDE SEQUENCE [LARGE SCALE GENOMIC DNA]</scope>
    <source>
        <strain evidence="1">BBR_PRJEB10992</strain>
    </source>
</reference>
<gene>
    <name evidence="1" type="ORF">PL8927_810022</name>
</gene>
<accession>A0A7Z9BX44</accession>
<evidence type="ECO:0008006" key="3">
    <source>
        <dbReference type="Google" id="ProtNLM"/>
    </source>
</evidence>
<dbReference type="AlphaFoldDB" id="A0A7Z9BX44"/>
<protein>
    <recommendedName>
        <fullName evidence="3">Sigma-70 family RNA polymerase sigma factor</fullName>
    </recommendedName>
</protein>
<organism evidence="1 2">
    <name type="scientific">Planktothrix serta PCC 8927</name>
    <dbReference type="NCBI Taxonomy" id="671068"/>
    <lineage>
        <taxon>Bacteria</taxon>
        <taxon>Bacillati</taxon>
        <taxon>Cyanobacteriota</taxon>
        <taxon>Cyanophyceae</taxon>
        <taxon>Oscillatoriophycideae</taxon>
        <taxon>Oscillatoriales</taxon>
        <taxon>Microcoleaceae</taxon>
        <taxon>Planktothrix</taxon>
    </lineage>
</organism>
<dbReference type="Proteomes" id="UP000184550">
    <property type="component" value="Unassembled WGS sequence"/>
</dbReference>
<evidence type="ECO:0000313" key="2">
    <source>
        <dbReference type="Proteomes" id="UP000184550"/>
    </source>
</evidence>